<accession>V4S6E7</accession>
<protein>
    <recommendedName>
        <fullName evidence="4">WAT1-related protein</fullName>
    </recommendedName>
</protein>
<evidence type="ECO:0000256" key="1">
    <source>
        <dbReference type="SAM" id="Phobius"/>
    </source>
</evidence>
<dbReference type="Proteomes" id="UP000030687">
    <property type="component" value="Unassembled WGS sequence"/>
</dbReference>
<feature type="transmembrane region" description="Helical" evidence="1">
    <location>
        <begin position="63"/>
        <end position="87"/>
    </location>
</feature>
<dbReference type="KEGG" id="cic:CICLE_v10013117mg"/>
<keyword evidence="1" id="KW-0812">Transmembrane</keyword>
<name>V4S6E7_CITCL</name>
<organism evidence="2 3">
    <name type="scientific">Citrus clementina</name>
    <name type="common">Clementine</name>
    <name type="synonym">Citrus deliciosa x Citrus sinensis</name>
    <dbReference type="NCBI Taxonomy" id="85681"/>
    <lineage>
        <taxon>Eukaryota</taxon>
        <taxon>Viridiplantae</taxon>
        <taxon>Streptophyta</taxon>
        <taxon>Embryophyta</taxon>
        <taxon>Tracheophyta</taxon>
        <taxon>Spermatophyta</taxon>
        <taxon>Magnoliopsida</taxon>
        <taxon>eudicotyledons</taxon>
        <taxon>Gunneridae</taxon>
        <taxon>Pentapetalae</taxon>
        <taxon>rosids</taxon>
        <taxon>malvids</taxon>
        <taxon>Sapindales</taxon>
        <taxon>Rutaceae</taxon>
        <taxon>Aurantioideae</taxon>
        <taxon>Citrus</taxon>
    </lineage>
</organism>
<keyword evidence="3" id="KW-1185">Reference proteome</keyword>
<dbReference type="InParanoid" id="V4S6E7"/>
<feature type="transmembrane region" description="Helical" evidence="1">
    <location>
        <begin position="34"/>
        <end position="57"/>
    </location>
</feature>
<dbReference type="AlphaFoldDB" id="V4S6E7"/>
<dbReference type="EMBL" id="KI536861">
    <property type="protein sequence ID" value="ESR43038.1"/>
    <property type="molecule type" value="Genomic_DNA"/>
</dbReference>
<keyword evidence="1" id="KW-0472">Membrane</keyword>
<reference evidence="2 3" key="1">
    <citation type="submission" date="2013-10" db="EMBL/GenBank/DDBJ databases">
        <authorList>
            <consortium name="International Citrus Genome Consortium"/>
            <person name="Jenkins J."/>
            <person name="Schmutz J."/>
            <person name="Prochnik S."/>
            <person name="Rokhsar D."/>
            <person name="Gmitter F."/>
            <person name="Ollitrault P."/>
            <person name="Machado M."/>
            <person name="Talon M."/>
            <person name="Wincker P."/>
            <person name="Jaillon O."/>
            <person name="Morgante M."/>
        </authorList>
    </citation>
    <scope>NUCLEOTIDE SEQUENCE</scope>
    <source>
        <strain evidence="3">cv. Clemenules</strain>
    </source>
</reference>
<proteinExistence type="predicted"/>
<feature type="transmembrane region" description="Helical" evidence="1">
    <location>
        <begin position="99"/>
        <end position="119"/>
    </location>
</feature>
<evidence type="ECO:0008006" key="4">
    <source>
        <dbReference type="Google" id="ProtNLM"/>
    </source>
</evidence>
<gene>
    <name evidence="2" type="ORF">CICLE_v10013117mg</name>
</gene>
<evidence type="ECO:0000313" key="2">
    <source>
        <dbReference type="EMBL" id="ESR43038.1"/>
    </source>
</evidence>
<feature type="transmembrane region" description="Helical" evidence="1">
    <location>
        <begin position="6"/>
        <end position="22"/>
    </location>
</feature>
<dbReference type="Gramene" id="ESR43038">
    <property type="protein sequence ID" value="ESR43038"/>
    <property type="gene ID" value="CICLE_v10013117mg"/>
</dbReference>
<sequence length="122" mass="13687">MFLWFMLMLLALLATAVLAILFERKNKSKITKCVLCDIFFLGLLGAVLGRMIFFAGLEYASLTFASATAIGQCCFHPLPFLAAVLRYQHASNRGKKRDPFLVIRIIHFGIHILSLISFANAY</sequence>
<evidence type="ECO:0000313" key="3">
    <source>
        <dbReference type="Proteomes" id="UP000030687"/>
    </source>
</evidence>
<keyword evidence="1" id="KW-1133">Transmembrane helix</keyword>